<sequence>MRLAIIVAQAQNRVIGIDNKLPWYLPGDLKYFKQVTMGKPVVMGRKTFESIGRALPGRANIVVTRDADWHHEGVQVAPSLDQALELAEAHCEIGGCEEAMVIGGSQVYEQALPRAGRLYLTQVHAAVDGDARFPAIVATEWREVARQDFSAEGPNPYDYSFVVYDRVA</sequence>
<dbReference type="InterPro" id="IPR024072">
    <property type="entry name" value="DHFR-like_dom_sf"/>
</dbReference>
<dbReference type="GO" id="GO:0046452">
    <property type="term" value="P:dihydrofolate metabolic process"/>
    <property type="evidence" value="ECO:0007669"/>
    <property type="project" value="TreeGrafter"/>
</dbReference>
<evidence type="ECO:0000256" key="5">
    <source>
        <dbReference type="ARBA" id="ARBA00022857"/>
    </source>
</evidence>
<evidence type="ECO:0000256" key="7">
    <source>
        <dbReference type="ARBA" id="ARBA00025067"/>
    </source>
</evidence>
<dbReference type="PROSITE" id="PS00075">
    <property type="entry name" value="DHFR_1"/>
    <property type="match status" value="1"/>
</dbReference>
<evidence type="ECO:0000313" key="12">
    <source>
        <dbReference type="Proteomes" id="UP000599578"/>
    </source>
</evidence>
<keyword evidence="5 8" id="KW-0521">NADP</keyword>
<comment type="function">
    <text evidence="7 8">Key enzyme in folate metabolism. Catalyzes an essential reaction for de novo glycine and purine synthesis, and for DNA precursor synthesis.</text>
</comment>
<comment type="catalytic activity">
    <reaction evidence="8">
        <text>(6S)-5,6,7,8-tetrahydrofolate + NADP(+) = 7,8-dihydrofolate + NADPH + H(+)</text>
        <dbReference type="Rhea" id="RHEA:15009"/>
        <dbReference type="ChEBI" id="CHEBI:15378"/>
        <dbReference type="ChEBI" id="CHEBI:57451"/>
        <dbReference type="ChEBI" id="CHEBI:57453"/>
        <dbReference type="ChEBI" id="CHEBI:57783"/>
        <dbReference type="ChEBI" id="CHEBI:58349"/>
        <dbReference type="EC" id="1.5.1.3"/>
    </reaction>
</comment>
<protein>
    <recommendedName>
        <fullName evidence="3 8">Dihydrofolate reductase</fullName>
        <ecNumber evidence="3 8">1.5.1.3</ecNumber>
    </recommendedName>
</protein>
<comment type="similarity">
    <text evidence="2 8 9">Belongs to the dihydrofolate reductase family.</text>
</comment>
<comment type="caution">
    <text evidence="11">The sequence shown here is derived from an EMBL/GenBank/DDBJ whole genome shotgun (WGS) entry which is preliminary data.</text>
</comment>
<dbReference type="RefSeq" id="WP_188862551.1">
    <property type="nucleotide sequence ID" value="NZ_BMLT01000014.1"/>
</dbReference>
<evidence type="ECO:0000256" key="1">
    <source>
        <dbReference type="ARBA" id="ARBA00004903"/>
    </source>
</evidence>
<accession>A0A918DXT1</accession>
<dbReference type="GO" id="GO:0070401">
    <property type="term" value="F:NADP+ binding"/>
    <property type="evidence" value="ECO:0007669"/>
    <property type="project" value="UniProtKB-ARBA"/>
</dbReference>
<dbReference type="PROSITE" id="PS51330">
    <property type="entry name" value="DHFR_2"/>
    <property type="match status" value="1"/>
</dbReference>
<dbReference type="GO" id="GO:0005829">
    <property type="term" value="C:cytosol"/>
    <property type="evidence" value="ECO:0007669"/>
    <property type="project" value="TreeGrafter"/>
</dbReference>
<evidence type="ECO:0000256" key="2">
    <source>
        <dbReference type="ARBA" id="ARBA00009539"/>
    </source>
</evidence>
<evidence type="ECO:0000256" key="4">
    <source>
        <dbReference type="ARBA" id="ARBA00022563"/>
    </source>
</evidence>
<gene>
    <name evidence="11" type="primary">folA</name>
    <name evidence="11" type="ORF">GCM10011348_41460</name>
</gene>
<dbReference type="GO" id="GO:0004146">
    <property type="term" value="F:dihydrofolate reductase activity"/>
    <property type="evidence" value="ECO:0007669"/>
    <property type="project" value="UniProtKB-EC"/>
</dbReference>
<organism evidence="11 12">
    <name type="scientific">Marinobacterium nitratireducens</name>
    <dbReference type="NCBI Taxonomy" id="518897"/>
    <lineage>
        <taxon>Bacteria</taxon>
        <taxon>Pseudomonadati</taxon>
        <taxon>Pseudomonadota</taxon>
        <taxon>Gammaproteobacteria</taxon>
        <taxon>Oceanospirillales</taxon>
        <taxon>Oceanospirillaceae</taxon>
        <taxon>Marinobacterium</taxon>
    </lineage>
</organism>
<evidence type="ECO:0000256" key="9">
    <source>
        <dbReference type="RuleBase" id="RU004474"/>
    </source>
</evidence>
<dbReference type="PIRSF" id="PIRSF000194">
    <property type="entry name" value="DHFR"/>
    <property type="match status" value="1"/>
</dbReference>
<dbReference type="EC" id="1.5.1.3" evidence="3 8"/>
<dbReference type="InterPro" id="IPR012259">
    <property type="entry name" value="DHFR"/>
</dbReference>
<evidence type="ECO:0000256" key="3">
    <source>
        <dbReference type="ARBA" id="ARBA00012856"/>
    </source>
</evidence>
<name>A0A918DXT1_9GAMM</name>
<dbReference type="EMBL" id="BMLT01000014">
    <property type="protein sequence ID" value="GGO87693.1"/>
    <property type="molecule type" value="Genomic_DNA"/>
</dbReference>
<dbReference type="SUPFAM" id="SSF53597">
    <property type="entry name" value="Dihydrofolate reductase-like"/>
    <property type="match status" value="1"/>
</dbReference>
<dbReference type="InterPro" id="IPR001796">
    <property type="entry name" value="DHFR_dom"/>
</dbReference>
<reference evidence="11 12" key="1">
    <citation type="journal article" date="2014" name="Int. J. Syst. Evol. Microbiol.">
        <title>Complete genome sequence of Corynebacterium casei LMG S-19264T (=DSM 44701T), isolated from a smear-ripened cheese.</title>
        <authorList>
            <consortium name="US DOE Joint Genome Institute (JGI-PGF)"/>
            <person name="Walter F."/>
            <person name="Albersmeier A."/>
            <person name="Kalinowski J."/>
            <person name="Ruckert C."/>
        </authorList>
    </citation>
    <scope>NUCLEOTIDE SEQUENCE [LARGE SCALE GENOMIC DNA]</scope>
    <source>
        <strain evidence="11 12">CGMCC 1.7286</strain>
    </source>
</reference>
<evidence type="ECO:0000256" key="6">
    <source>
        <dbReference type="ARBA" id="ARBA00023002"/>
    </source>
</evidence>
<keyword evidence="12" id="KW-1185">Reference proteome</keyword>
<dbReference type="GO" id="GO:0046655">
    <property type="term" value="P:folic acid metabolic process"/>
    <property type="evidence" value="ECO:0007669"/>
    <property type="project" value="TreeGrafter"/>
</dbReference>
<evidence type="ECO:0000256" key="8">
    <source>
        <dbReference type="PIRNR" id="PIRNR000194"/>
    </source>
</evidence>
<dbReference type="Pfam" id="PF00186">
    <property type="entry name" value="DHFR_1"/>
    <property type="match status" value="1"/>
</dbReference>
<dbReference type="Proteomes" id="UP000599578">
    <property type="component" value="Unassembled WGS sequence"/>
</dbReference>
<dbReference type="AlphaFoldDB" id="A0A918DXT1"/>
<dbReference type="Gene3D" id="3.40.430.10">
    <property type="entry name" value="Dihydrofolate Reductase, subunit A"/>
    <property type="match status" value="1"/>
</dbReference>
<dbReference type="PANTHER" id="PTHR48069">
    <property type="entry name" value="DIHYDROFOLATE REDUCTASE"/>
    <property type="match status" value="1"/>
</dbReference>
<proteinExistence type="inferred from homology"/>
<comment type="pathway">
    <text evidence="1 8">Cofactor biosynthesis; tetrahydrofolate biosynthesis; 5,6,7,8-tetrahydrofolate from 7,8-dihydrofolate: step 1/1.</text>
</comment>
<dbReference type="CDD" id="cd00209">
    <property type="entry name" value="DHFR"/>
    <property type="match status" value="1"/>
</dbReference>
<dbReference type="GO" id="GO:0046654">
    <property type="term" value="P:tetrahydrofolate biosynthetic process"/>
    <property type="evidence" value="ECO:0007669"/>
    <property type="project" value="InterPro"/>
</dbReference>
<dbReference type="InterPro" id="IPR017925">
    <property type="entry name" value="DHFR_CS"/>
</dbReference>
<dbReference type="PANTHER" id="PTHR48069:SF3">
    <property type="entry name" value="DIHYDROFOLATE REDUCTASE"/>
    <property type="match status" value="1"/>
</dbReference>
<evidence type="ECO:0000313" key="11">
    <source>
        <dbReference type="EMBL" id="GGO87693.1"/>
    </source>
</evidence>
<keyword evidence="4 8" id="KW-0554">One-carbon metabolism</keyword>
<keyword evidence="6 8" id="KW-0560">Oxidoreductase</keyword>
<evidence type="ECO:0000259" key="10">
    <source>
        <dbReference type="PROSITE" id="PS51330"/>
    </source>
</evidence>
<feature type="domain" description="DHFR" evidence="10">
    <location>
        <begin position="2"/>
        <end position="166"/>
    </location>
</feature>
<dbReference type="PRINTS" id="PR00070">
    <property type="entry name" value="DHFR"/>
</dbReference>
<dbReference type="FunFam" id="3.40.430.10:FF:000001">
    <property type="entry name" value="Dihydrofolate reductase"/>
    <property type="match status" value="1"/>
</dbReference>
<dbReference type="GO" id="GO:0006730">
    <property type="term" value="P:one-carbon metabolic process"/>
    <property type="evidence" value="ECO:0007669"/>
    <property type="project" value="UniProtKB-KW"/>
</dbReference>